<dbReference type="InterPro" id="IPR036908">
    <property type="entry name" value="RlpA-like_sf"/>
</dbReference>
<dbReference type="RefSeq" id="WP_012805507.1">
    <property type="nucleotide sequence ID" value="NC_013173.1"/>
</dbReference>
<dbReference type="CDD" id="cd14668">
    <property type="entry name" value="mlta_B"/>
    <property type="match status" value="1"/>
</dbReference>
<dbReference type="CAZy" id="GH102">
    <property type="family name" value="Glycoside Hydrolase Family 102"/>
</dbReference>
<dbReference type="EC" id="4.2.2.n1" evidence="2"/>
<feature type="signal peptide" evidence="6">
    <location>
        <begin position="1"/>
        <end position="19"/>
    </location>
</feature>
<accession>C7LUY8</accession>
<dbReference type="GO" id="GO:0008933">
    <property type="term" value="F:peptidoglycan lytic transglycosylase activity"/>
    <property type="evidence" value="ECO:0007669"/>
    <property type="project" value="TreeGrafter"/>
</dbReference>
<dbReference type="KEGG" id="dba:Dbac_0295"/>
<feature type="domain" description="Lytic transglycosylase MltA" evidence="7">
    <location>
        <begin position="125"/>
        <end position="283"/>
    </location>
</feature>
<gene>
    <name evidence="8" type="ordered locus">Dbac_0295</name>
</gene>
<dbReference type="InterPro" id="IPR026044">
    <property type="entry name" value="MltA"/>
</dbReference>
<keyword evidence="6" id="KW-0732">Signal</keyword>
<dbReference type="OrthoDB" id="9783686at2"/>
<evidence type="ECO:0000256" key="3">
    <source>
        <dbReference type="ARBA" id="ARBA00023239"/>
    </source>
</evidence>
<dbReference type="Pfam" id="PF03562">
    <property type="entry name" value="MltA"/>
    <property type="match status" value="1"/>
</dbReference>
<evidence type="ECO:0000256" key="1">
    <source>
        <dbReference type="ARBA" id="ARBA00001420"/>
    </source>
</evidence>
<sequence>MRLLVAALCLTLLCACAVASRQPRLVEQGPDRAVAARVAATVVNDPAALTSAIEHSLAYVRTRPAAEKPFGDGGPECTWGQLVSSLEHLHALIPALAEDPDLLAREFRWIEVRPDPLVTGYYEPEMEGSLEPDPRFPVPLYGLPADLHSVDLGRFHPRWKGQRLTYRQDEKGIAPYYSREEIDVLGALALTERPLAWTRDPVDVFFLQIQGSGRLRLPDGSVRHVLYAGKNGHEYVSLGKVMIERGLIPADEMSMQRIRAYLREHPHEAQELLNTNPSYVFFRLAQDGPLGAMGRTLTPMVSMATDSAFLPLGSILAVDTVLPDTGGIDARTAFLGLAQDRGGAIKGSRLDLFCGAGPRAEFLAGHLQASSRVYFLLKKEE</sequence>
<dbReference type="eggNOG" id="COG2821">
    <property type="taxonomic scope" value="Bacteria"/>
</dbReference>
<reference evidence="8 9" key="1">
    <citation type="journal article" date="2009" name="Stand. Genomic Sci.">
        <title>Complete genome sequence of Desulfomicrobium baculatum type strain (X).</title>
        <authorList>
            <person name="Copeland A."/>
            <person name="Spring S."/>
            <person name="Goker M."/>
            <person name="Schneider S."/>
            <person name="Lapidus A."/>
            <person name="Del Rio T.G."/>
            <person name="Tice H."/>
            <person name="Cheng J.F."/>
            <person name="Chen F."/>
            <person name="Nolan M."/>
            <person name="Bruce D."/>
            <person name="Goodwin L."/>
            <person name="Pitluck S."/>
            <person name="Ivanova N."/>
            <person name="Mavrommatis K."/>
            <person name="Ovchinnikova G."/>
            <person name="Pati A."/>
            <person name="Chen A."/>
            <person name="Palaniappan K."/>
            <person name="Land M."/>
            <person name="Hauser L."/>
            <person name="Chang Y.J."/>
            <person name="Jeffries C.C."/>
            <person name="Meincke L."/>
            <person name="Sims D."/>
            <person name="Brettin T."/>
            <person name="Detter J.C."/>
            <person name="Han C."/>
            <person name="Chain P."/>
            <person name="Bristow J."/>
            <person name="Eisen J.A."/>
            <person name="Markowitz V."/>
            <person name="Hugenholtz P."/>
            <person name="Kyrpides N.C."/>
            <person name="Klenk H.P."/>
            <person name="Lucas S."/>
        </authorList>
    </citation>
    <scope>NUCLEOTIDE SEQUENCE [LARGE SCALE GENOMIC DNA]</scope>
    <source>
        <strain evidence="9">DSM 4028 / VKM B-1378 / X</strain>
    </source>
</reference>
<evidence type="ECO:0000259" key="7">
    <source>
        <dbReference type="SMART" id="SM00925"/>
    </source>
</evidence>
<evidence type="ECO:0000256" key="5">
    <source>
        <dbReference type="ARBA" id="ARBA00030918"/>
    </source>
</evidence>
<dbReference type="PANTHER" id="PTHR30124:SF0">
    <property type="entry name" value="MEMBRANE-BOUND LYTIC MUREIN TRANSGLYCOSYLASE A"/>
    <property type="match status" value="1"/>
</dbReference>
<dbReference type="Gene3D" id="2.40.40.10">
    <property type="entry name" value="RlpA-like domain"/>
    <property type="match status" value="1"/>
</dbReference>
<dbReference type="HOGENOM" id="CLU_037751_1_1_7"/>
<evidence type="ECO:0000256" key="4">
    <source>
        <dbReference type="ARBA" id="ARBA00023316"/>
    </source>
</evidence>
<evidence type="ECO:0000256" key="2">
    <source>
        <dbReference type="ARBA" id="ARBA00012587"/>
    </source>
</evidence>
<keyword evidence="9" id="KW-1185">Reference proteome</keyword>
<evidence type="ECO:0000313" key="8">
    <source>
        <dbReference type="EMBL" id="ACU88422.1"/>
    </source>
</evidence>
<protein>
    <recommendedName>
        <fullName evidence="2">peptidoglycan lytic exotransglycosylase</fullName>
        <ecNumber evidence="2">4.2.2.n1</ecNumber>
    </recommendedName>
    <alternativeName>
        <fullName evidence="5">Murein hydrolase A</fullName>
    </alternativeName>
</protein>
<dbReference type="InterPro" id="IPR010611">
    <property type="entry name" value="3D_dom"/>
</dbReference>
<dbReference type="InterPro" id="IPR005300">
    <property type="entry name" value="MltA_B"/>
</dbReference>
<dbReference type="STRING" id="525897.Dbac_0295"/>
<dbReference type="GO" id="GO:0071555">
    <property type="term" value="P:cell wall organization"/>
    <property type="evidence" value="ECO:0007669"/>
    <property type="project" value="UniProtKB-KW"/>
</dbReference>
<keyword evidence="3" id="KW-0456">Lyase</keyword>
<dbReference type="GO" id="GO:0004553">
    <property type="term" value="F:hydrolase activity, hydrolyzing O-glycosyl compounds"/>
    <property type="evidence" value="ECO:0007669"/>
    <property type="project" value="InterPro"/>
</dbReference>
<dbReference type="AlphaFoldDB" id="C7LUY8"/>
<dbReference type="GO" id="GO:0009254">
    <property type="term" value="P:peptidoglycan turnover"/>
    <property type="evidence" value="ECO:0007669"/>
    <property type="project" value="InterPro"/>
</dbReference>
<dbReference type="GO" id="GO:0019867">
    <property type="term" value="C:outer membrane"/>
    <property type="evidence" value="ECO:0007669"/>
    <property type="project" value="InterPro"/>
</dbReference>
<keyword evidence="4" id="KW-0961">Cell wall biogenesis/degradation</keyword>
<dbReference type="Proteomes" id="UP000002216">
    <property type="component" value="Chromosome"/>
</dbReference>
<feature type="chain" id="PRO_5002978833" description="peptidoglycan lytic exotransglycosylase" evidence="6">
    <location>
        <begin position="20"/>
        <end position="381"/>
    </location>
</feature>
<comment type="catalytic activity">
    <reaction evidence="1">
        <text>Exolytic cleavage of the (1-&gt;4)-beta-glycosidic linkage between N-acetylmuramic acid (MurNAc) and N-acetylglucosamine (GlcNAc) residues in peptidoglycan, from either the reducing or the non-reducing ends of the peptidoglycan chains, with concomitant formation of a 1,6-anhydrobond in the MurNAc residue.</text>
        <dbReference type="EC" id="4.2.2.n1"/>
    </reaction>
</comment>
<evidence type="ECO:0000313" key="9">
    <source>
        <dbReference type="Proteomes" id="UP000002216"/>
    </source>
</evidence>
<dbReference type="SUPFAM" id="SSF50685">
    <property type="entry name" value="Barwin-like endoglucanases"/>
    <property type="match status" value="1"/>
</dbReference>
<proteinExistence type="predicted"/>
<dbReference type="EMBL" id="CP001629">
    <property type="protein sequence ID" value="ACU88422.1"/>
    <property type="molecule type" value="Genomic_DNA"/>
</dbReference>
<dbReference type="Pfam" id="PF06725">
    <property type="entry name" value="3D"/>
    <property type="match status" value="1"/>
</dbReference>
<organism evidence="8 9">
    <name type="scientific">Desulfomicrobium baculatum (strain DSM 4028 / VKM B-1378 / X)</name>
    <name type="common">Desulfovibrio baculatus</name>
    <dbReference type="NCBI Taxonomy" id="525897"/>
    <lineage>
        <taxon>Bacteria</taxon>
        <taxon>Pseudomonadati</taxon>
        <taxon>Thermodesulfobacteriota</taxon>
        <taxon>Desulfovibrionia</taxon>
        <taxon>Desulfovibrionales</taxon>
        <taxon>Desulfomicrobiaceae</taxon>
        <taxon>Desulfomicrobium</taxon>
    </lineage>
</organism>
<dbReference type="PROSITE" id="PS51257">
    <property type="entry name" value="PROKAR_LIPOPROTEIN"/>
    <property type="match status" value="1"/>
</dbReference>
<dbReference type="PIRSF" id="PIRSF019422">
    <property type="entry name" value="MltA"/>
    <property type="match status" value="1"/>
</dbReference>
<dbReference type="Gene3D" id="2.40.240.50">
    <property type="entry name" value="Barwin-like endoglucanases"/>
    <property type="match status" value="1"/>
</dbReference>
<dbReference type="PANTHER" id="PTHR30124">
    <property type="entry name" value="MEMBRANE-BOUND LYTIC MUREIN TRANSGLYCOSYLASE A"/>
    <property type="match status" value="1"/>
</dbReference>
<name>C7LUY8_DESBD</name>
<dbReference type="SMART" id="SM00925">
    <property type="entry name" value="MltA"/>
    <property type="match status" value="1"/>
</dbReference>
<dbReference type="CDD" id="cd14485">
    <property type="entry name" value="mltA_like_LT_A"/>
    <property type="match status" value="1"/>
</dbReference>
<evidence type="ECO:0000256" key="6">
    <source>
        <dbReference type="SAM" id="SignalP"/>
    </source>
</evidence>
<dbReference type="GO" id="GO:0009253">
    <property type="term" value="P:peptidoglycan catabolic process"/>
    <property type="evidence" value="ECO:0007669"/>
    <property type="project" value="TreeGrafter"/>
</dbReference>